<name>A0ABT6RM89_9ACTN</name>
<dbReference type="Proteomes" id="UP001224661">
    <property type="component" value="Unassembled WGS sequence"/>
</dbReference>
<accession>A0ABT6RM89</accession>
<feature type="compositionally biased region" description="Low complexity" evidence="1">
    <location>
        <begin position="59"/>
        <end position="74"/>
    </location>
</feature>
<proteinExistence type="predicted"/>
<feature type="compositionally biased region" description="Acidic residues" evidence="1">
    <location>
        <begin position="75"/>
        <end position="86"/>
    </location>
</feature>
<evidence type="ECO:0000256" key="1">
    <source>
        <dbReference type="SAM" id="MobiDB-lite"/>
    </source>
</evidence>
<comment type="caution">
    <text evidence="2">The sequence shown here is derived from an EMBL/GenBank/DDBJ whole genome shotgun (WGS) entry which is preliminary data.</text>
</comment>
<evidence type="ECO:0000313" key="3">
    <source>
        <dbReference type="Proteomes" id="UP001224661"/>
    </source>
</evidence>
<protein>
    <submittedName>
        <fullName evidence="2">Uncharacterized protein</fullName>
    </submittedName>
</protein>
<evidence type="ECO:0000313" key="2">
    <source>
        <dbReference type="EMBL" id="MDI3385534.1"/>
    </source>
</evidence>
<keyword evidence="3" id="KW-1185">Reference proteome</keyword>
<dbReference type="EMBL" id="JASCIR010000002">
    <property type="protein sequence ID" value="MDI3385534.1"/>
    <property type="molecule type" value="Genomic_DNA"/>
</dbReference>
<feature type="region of interest" description="Disordered" evidence="1">
    <location>
        <begin position="1"/>
        <end position="100"/>
    </location>
</feature>
<reference evidence="2 3" key="1">
    <citation type="submission" date="2023-05" db="EMBL/GenBank/DDBJ databases">
        <title>Draft genome sequence of Streptomyces sp. B-S-A8 isolated from a cave soil in Thailand.</title>
        <authorList>
            <person name="Chamroensaksri N."/>
            <person name="Muangham S."/>
        </authorList>
    </citation>
    <scope>NUCLEOTIDE SEQUENCE [LARGE SCALE GENOMIC DNA]</scope>
    <source>
        <strain evidence="2 3">B-S-A8</strain>
    </source>
</reference>
<gene>
    <name evidence="2" type="ORF">QIS99_04790</name>
</gene>
<dbReference type="RefSeq" id="WP_282510688.1">
    <property type="nucleotide sequence ID" value="NZ_JASCIR010000002.1"/>
</dbReference>
<organism evidence="2 3">
    <name type="scientific">Streptomyces solicavernae</name>
    <dbReference type="NCBI Taxonomy" id="3043614"/>
    <lineage>
        <taxon>Bacteria</taxon>
        <taxon>Bacillati</taxon>
        <taxon>Actinomycetota</taxon>
        <taxon>Actinomycetes</taxon>
        <taxon>Kitasatosporales</taxon>
        <taxon>Streptomycetaceae</taxon>
        <taxon>Streptomyces</taxon>
    </lineage>
</organism>
<sequence>MEKRMDENAAPLHVHAASTDPGFIPGITPSKPVATEAADTPVEPASAPEPERDEEQTTTDEAGTGTEDPAGPDESPTDSEDDEAEAEGPAFEAADHRGSITVDDTGLRFRLDDQEAEFDWAELGAVEHSTSRFGRRFTVTAHTLAGRAYPAEVQAPDKAALKRWTTELDAVLDAHFEE</sequence>